<dbReference type="STRING" id="930992.A0A0D0B1P4"/>
<proteinExistence type="predicted"/>
<dbReference type="Proteomes" id="UP000054485">
    <property type="component" value="Unassembled WGS sequence"/>
</dbReference>
<gene>
    <name evidence="2" type="ORF">CY34DRAFT_72909</name>
</gene>
<dbReference type="OrthoDB" id="2635857at2759"/>
<organism evidence="2 3">
    <name type="scientific">Suillus luteus UH-Slu-Lm8-n1</name>
    <dbReference type="NCBI Taxonomy" id="930992"/>
    <lineage>
        <taxon>Eukaryota</taxon>
        <taxon>Fungi</taxon>
        <taxon>Dikarya</taxon>
        <taxon>Basidiomycota</taxon>
        <taxon>Agaricomycotina</taxon>
        <taxon>Agaricomycetes</taxon>
        <taxon>Agaricomycetidae</taxon>
        <taxon>Boletales</taxon>
        <taxon>Suillineae</taxon>
        <taxon>Suillaceae</taxon>
        <taxon>Suillus</taxon>
    </lineage>
</organism>
<dbReference type="EMBL" id="KN835142">
    <property type="protein sequence ID" value="KIK47921.1"/>
    <property type="molecule type" value="Genomic_DNA"/>
</dbReference>
<dbReference type="InterPro" id="IPR041577">
    <property type="entry name" value="RT_RNaseH_2"/>
</dbReference>
<name>A0A0D0B1P4_9AGAM</name>
<dbReference type="Pfam" id="PF17919">
    <property type="entry name" value="RT_RNaseH_2"/>
    <property type="match status" value="1"/>
</dbReference>
<keyword evidence="3" id="KW-1185">Reference proteome</keyword>
<reference evidence="3" key="2">
    <citation type="submission" date="2015-01" db="EMBL/GenBank/DDBJ databases">
        <title>Evolutionary Origins and Diversification of the Mycorrhizal Mutualists.</title>
        <authorList>
            <consortium name="DOE Joint Genome Institute"/>
            <consortium name="Mycorrhizal Genomics Consortium"/>
            <person name="Kohler A."/>
            <person name="Kuo A."/>
            <person name="Nagy L.G."/>
            <person name="Floudas D."/>
            <person name="Copeland A."/>
            <person name="Barry K.W."/>
            <person name="Cichocki N."/>
            <person name="Veneault-Fourrey C."/>
            <person name="LaButti K."/>
            <person name="Lindquist E.A."/>
            <person name="Lipzen A."/>
            <person name="Lundell T."/>
            <person name="Morin E."/>
            <person name="Murat C."/>
            <person name="Riley R."/>
            <person name="Ohm R."/>
            <person name="Sun H."/>
            <person name="Tunlid A."/>
            <person name="Henrissat B."/>
            <person name="Grigoriev I.V."/>
            <person name="Hibbett D.S."/>
            <person name="Martin F."/>
        </authorList>
    </citation>
    <scope>NUCLEOTIDE SEQUENCE [LARGE SCALE GENOMIC DNA]</scope>
    <source>
        <strain evidence="3">UH-Slu-Lm8-n1</strain>
    </source>
</reference>
<feature type="non-terminal residue" evidence="2">
    <location>
        <position position="103"/>
    </location>
</feature>
<evidence type="ECO:0000313" key="3">
    <source>
        <dbReference type="Proteomes" id="UP000054485"/>
    </source>
</evidence>
<evidence type="ECO:0000259" key="1">
    <source>
        <dbReference type="Pfam" id="PF17919"/>
    </source>
</evidence>
<reference evidence="2 3" key="1">
    <citation type="submission" date="2014-04" db="EMBL/GenBank/DDBJ databases">
        <authorList>
            <consortium name="DOE Joint Genome Institute"/>
            <person name="Kuo A."/>
            <person name="Ruytinx J."/>
            <person name="Rineau F."/>
            <person name="Colpaert J."/>
            <person name="Kohler A."/>
            <person name="Nagy L.G."/>
            <person name="Floudas D."/>
            <person name="Copeland A."/>
            <person name="Barry K.W."/>
            <person name="Cichocki N."/>
            <person name="Veneault-Fourrey C."/>
            <person name="LaButti K."/>
            <person name="Lindquist E.A."/>
            <person name="Lipzen A."/>
            <person name="Lundell T."/>
            <person name="Morin E."/>
            <person name="Murat C."/>
            <person name="Sun H."/>
            <person name="Tunlid A."/>
            <person name="Henrissat B."/>
            <person name="Grigoriev I.V."/>
            <person name="Hibbett D.S."/>
            <person name="Martin F."/>
            <person name="Nordberg H.P."/>
            <person name="Cantor M.N."/>
            <person name="Hua S.X."/>
        </authorList>
    </citation>
    <scope>NUCLEOTIDE SEQUENCE [LARGE SCALE GENOMIC DNA]</scope>
    <source>
        <strain evidence="2 3">UH-Slu-Lm8-n1</strain>
    </source>
</reference>
<protein>
    <recommendedName>
        <fullName evidence="1">Reverse transcriptase/retrotransposon-derived protein RNase H-like domain-containing protein</fullName>
    </recommendedName>
</protein>
<evidence type="ECO:0000313" key="2">
    <source>
        <dbReference type="EMBL" id="KIK47921.1"/>
    </source>
</evidence>
<dbReference type="InterPro" id="IPR043502">
    <property type="entry name" value="DNA/RNA_pol_sf"/>
</dbReference>
<dbReference type="HOGENOM" id="CLU_178721_0_0_1"/>
<dbReference type="AlphaFoldDB" id="A0A0D0B1P4"/>
<accession>A0A0D0B1P4</accession>
<feature type="domain" description="Reverse transcriptase/retrotransposon-derived protein RNase H-like" evidence="1">
    <location>
        <begin position="32"/>
        <end position="103"/>
    </location>
</feature>
<dbReference type="SUPFAM" id="SSF56672">
    <property type="entry name" value="DNA/RNA polymerases"/>
    <property type="match status" value="1"/>
</dbReference>
<sequence>MLRNLDAPPISAKGGKRKYRQFLRERKLETFWEQRHTRAFLKLKQILLTEPVLKAPTFDGTPFIVISDGCKDGFGAVLAQRFPFKEVSGEVVTKVHPIAFASK</sequence>
<dbReference type="InParanoid" id="A0A0D0B1P4"/>